<dbReference type="EMBL" id="BARV01027999">
    <property type="protein sequence ID" value="GAI43609.1"/>
    <property type="molecule type" value="Genomic_DNA"/>
</dbReference>
<comment type="caution">
    <text evidence="1">The sequence shown here is derived from an EMBL/GenBank/DDBJ whole genome shotgun (WGS) entry which is preliminary data.</text>
</comment>
<organism evidence="1">
    <name type="scientific">marine sediment metagenome</name>
    <dbReference type="NCBI Taxonomy" id="412755"/>
    <lineage>
        <taxon>unclassified sequences</taxon>
        <taxon>metagenomes</taxon>
        <taxon>ecological metagenomes</taxon>
    </lineage>
</organism>
<protein>
    <submittedName>
        <fullName evidence="1">Uncharacterized protein</fullName>
    </submittedName>
</protein>
<evidence type="ECO:0000313" key="1">
    <source>
        <dbReference type="EMBL" id="GAI43609.1"/>
    </source>
</evidence>
<reference evidence="1" key="1">
    <citation type="journal article" date="2014" name="Front. Microbiol.">
        <title>High frequency of phylogenetically diverse reductive dehalogenase-homologous genes in deep subseafloor sedimentary metagenomes.</title>
        <authorList>
            <person name="Kawai M."/>
            <person name="Futagami T."/>
            <person name="Toyoda A."/>
            <person name="Takaki Y."/>
            <person name="Nishi S."/>
            <person name="Hori S."/>
            <person name="Arai W."/>
            <person name="Tsubouchi T."/>
            <person name="Morono Y."/>
            <person name="Uchiyama I."/>
            <person name="Ito T."/>
            <person name="Fujiyama A."/>
            <person name="Inagaki F."/>
            <person name="Takami H."/>
        </authorList>
    </citation>
    <scope>NUCLEOTIDE SEQUENCE</scope>
    <source>
        <strain evidence="1">Expedition CK06-06</strain>
    </source>
</reference>
<gene>
    <name evidence="1" type="ORF">S06H3_44934</name>
</gene>
<dbReference type="AlphaFoldDB" id="X1QK28"/>
<proteinExistence type="predicted"/>
<sequence length="90" mass="10777">MVVLSEPQISDMAIFHKCPMCGELTFVQPEMGDKEHRFFKCGNGHEFKKPQNKDLKEAEDKEVWDHMPEWARMLKNVYEKENRRLLINRI</sequence>
<accession>X1QK28</accession>
<name>X1QK28_9ZZZZ</name>